<gene>
    <name evidence="2" type="ORF">F503_05774</name>
</gene>
<protein>
    <submittedName>
        <fullName evidence="2">Uncharacterized protein</fullName>
    </submittedName>
</protein>
<dbReference type="VEuPathDB" id="FungiDB:F503_05774"/>
<evidence type="ECO:0000256" key="1">
    <source>
        <dbReference type="SAM" id="MobiDB-lite"/>
    </source>
</evidence>
<dbReference type="EMBL" id="KE148146">
    <property type="protein sequence ID" value="EPE10679.1"/>
    <property type="molecule type" value="Genomic_DNA"/>
</dbReference>
<evidence type="ECO:0000313" key="2">
    <source>
        <dbReference type="EMBL" id="EPE10679.1"/>
    </source>
</evidence>
<reference evidence="2 3" key="1">
    <citation type="journal article" date="2013" name="BMC Genomics">
        <title>The genome and transcriptome of the pine saprophyte Ophiostoma piceae, and a comparison with the bark beetle-associated pine pathogen Grosmannia clavigera.</title>
        <authorList>
            <person name="Haridas S."/>
            <person name="Wang Y."/>
            <person name="Lim L."/>
            <person name="Massoumi Alamouti S."/>
            <person name="Jackman S."/>
            <person name="Docking R."/>
            <person name="Robertson G."/>
            <person name="Birol I."/>
            <person name="Bohlmann J."/>
            <person name="Breuil C."/>
        </authorList>
    </citation>
    <scope>NUCLEOTIDE SEQUENCE [LARGE SCALE GENOMIC DNA]</scope>
    <source>
        <strain evidence="2 3">UAMH 11346</strain>
    </source>
</reference>
<accession>S3CAZ5</accession>
<keyword evidence="3" id="KW-1185">Reference proteome</keyword>
<feature type="region of interest" description="Disordered" evidence="1">
    <location>
        <begin position="1"/>
        <end position="96"/>
    </location>
</feature>
<feature type="region of interest" description="Disordered" evidence="1">
    <location>
        <begin position="144"/>
        <end position="180"/>
    </location>
</feature>
<sequence length="180" mass="20887">MYDGLDSSDHEERDEERAWADGDSEHDRRATETIGTEEKDDLWTRRGTWHARRDREKEQGWEESIDKKRATQADTKAEFSRDAKIGKTGISKRRWQQDQCRANCNRAGEVEAKAVEAARSTADSTKCWKQETQVQKQPLEQQRLRPCGSQNDGREQWCSKALQRPHEIGPGDCERAREVQ</sequence>
<proteinExistence type="predicted"/>
<feature type="compositionally biased region" description="Basic and acidic residues" evidence="1">
    <location>
        <begin position="7"/>
        <end position="31"/>
    </location>
</feature>
<dbReference type="Proteomes" id="UP000016923">
    <property type="component" value="Unassembled WGS sequence"/>
</dbReference>
<dbReference type="HOGENOM" id="CLU_1496675_0_0_1"/>
<feature type="compositionally biased region" description="Basic and acidic residues" evidence="1">
    <location>
        <begin position="51"/>
        <end position="85"/>
    </location>
</feature>
<evidence type="ECO:0000313" key="3">
    <source>
        <dbReference type="Proteomes" id="UP000016923"/>
    </source>
</evidence>
<feature type="compositionally biased region" description="Basic and acidic residues" evidence="1">
    <location>
        <begin position="164"/>
        <end position="180"/>
    </location>
</feature>
<dbReference type="AlphaFoldDB" id="S3CAZ5"/>
<name>S3CAZ5_OPHP1</name>
<organism evidence="2 3">
    <name type="scientific">Ophiostoma piceae (strain UAMH 11346)</name>
    <name type="common">Sap stain fungus</name>
    <dbReference type="NCBI Taxonomy" id="1262450"/>
    <lineage>
        <taxon>Eukaryota</taxon>
        <taxon>Fungi</taxon>
        <taxon>Dikarya</taxon>
        <taxon>Ascomycota</taxon>
        <taxon>Pezizomycotina</taxon>
        <taxon>Sordariomycetes</taxon>
        <taxon>Sordariomycetidae</taxon>
        <taxon>Ophiostomatales</taxon>
        <taxon>Ophiostomataceae</taxon>
        <taxon>Ophiostoma</taxon>
    </lineage>
</organism>